<dbReference type="RefSeq" id="WP_214790099.1">
    <property type="nucleotide sequence ID" value="NZ_JANIEL010000008.1"/>
</dbReference>
<dbReference type="Proteomes" id="UP001596439">
    <property type="component" value="Unassembled WGS sequence"/>
</dbReference>
<proteinExistence type="predicted"/>
<sequence>MHTVIFSNENESVQVVIANANRERLTLRIGESCSVIAVTAYLDFAETFAEAFHSLQGLATLCDIDGNEVIDVSFSHRGVRIAFHNPFPEKMLQTDQSYMTETMRQIGIWNRL</sequence>
<keyword evidence="2" id="KW-1185">Reference proteome</keyword>
<evidence type="ECO:0000313" key="1">
    <source>
        <dbReference type="EMBL" id="MFC7390694.1"/>
    </source>
</evidence>
<name>A0ABW2PMH8_9BACL</name>
<gene>
    <name evidence="1" type="ORF">ACFQO8_11125</name>
</gene>
<comment type="caution">
    <text evidence="1">The sequence shown here is derived from an EMBL/GenBank/DDBJ whole genome shotgun (WGS) entry which is preliminary data.</text>
</comment>
<evidence type="ECO:0000313" key="2">
    <source>
        <dbReference type="Proteomes" id="UP001596439"/>
    </source>
</evidence>
<accession>A0ABW2PMH8</accession>
<reference evidence="2" key="1">
    <citation type="journal article" date="2019" name="Int. J. Syst. Evol. Microbiol.">
        <title>The Global Catalogue of Microorganisms (GCM) 10K type strain sequencing project: providing services to taxonomists for standard genome sequencing and annotation.</title>
        <authorList>
            <consortium name="The Broad Institute Genomics Platform"/>
            <consortium name="The Broad Institute Genome Sequencing Center for Infectious Disease"/>
            <person name="Wu L."/>
            <person name="Ma J."/>
        </authorList>
    </citation>
    <scope>NUCLEOTIDE SEQUENCE [LARGE SCALE GENOMIC DNA]</scope>
    <source>
        <strain evidence="2">CCUG 55590</strain>
    </source>
</reference>
<organism evidence="1 2">
    <name type="scientific">Exiguobacterium aestuarii</name>
    <dbReference type="NCBI Taxonomy" id="273527"/>
    <lineage>
        <taxon>Bacteria</taxon>
        <taxon>Bacillati</taxon>
        <taxon>Bacillota</taxon>
        <taxon>Bacilli</taxon>
        <taxon>Bacillales</taxon>
        <taxon>Bacillales Family XII. Incertae Sedis</taxon>
        <taxon>Exiguobacterium</taxon>
    </lineage>
</organism>
<protein>
    <submittedName>
        <fullName evidence="1">Uncharacterized protein</fullName>
    </submittedName>
</protein>
<dbReference type="EMBL" id="JBHTCE010000002">
    <property type="protein sequence ID" value="MFC7390694.1"/>
    <property type="molecule type" value="Genomic_DNA"/>
</dbReference>